<feature type="signal peptide" evidence="9">
    <location>
        <begin position="1"/>
        <end position="32"/>
    </location>
</feature>
<feature type="transmembrane region" description="Helical" evidence="8">
    <location>
        <begin position="174"/>
        <end position="192"/>
    </location>
</feature>
<feature type="compositionally biased region" description="Basic and acidic residues" evidence="7">
    <location>
        <begin position="688"/>
        <end position="700"/>
    </location>
</feature>
<feature type="transmembrane region" description="Helical" evidence="8">
    <location>
        <begin position="607"/>
        <end position="637"/>
    </location>
</feature>
<feature type="transmembrane region" description="Helical" evidence="8">
    <location>
        <begin position="232"/>
        <end position="254"/>
    </location>
</feature>
<reference evidence="11 12" key="1">
    <citation type="submission" date="2016-10" db="EMBL/GenBank/DDBJ databases">
        <authorList>
            <person name="de Groot N.N."/>
        </authorList>
    </citation>
    <scope>NUCLEOTIDE SEQUENCE [LARGE SCALE GENOMIC DNA]</scope>
    <source>
        <strain evidence="11 12">CGMCC 4.6945</strain>
    </source>
</reference>
<feature type="transmembrane region" description="Helical" evidence="8">
    <location>
        <begin position="303"/>
        <end position="331"/>
    </location>
</feature>
<dbReference type="Gene3D" id="1.20.1640.10">
    <property type="entry name" value="Multidrug efflux transporter AcrB transmembrane domain"/>
    <property type="match status" value="2"/>
</dbReference>
<dbReference type="OrthoDB" id="2365435at2"/>
<dbReference type="InterPro" id="IPR004869">
    <property type="entry name" value="MMPL_dom"/>
</dbReference>
<evidence type="ECO:0000313" key="11">
    <source>
        <dbReference type="EMBL" id="SFB21601.1"/>
    </source>
</evidence>
<keyword evidence="3" id="KW-1003">Cell membrane</keyword>
<evidence type="ECO:0000313" key="12">
    <source>
        <dbReference type="Proteomes" id="UP000199012"/>
    </source>
</evidence>
<feature type="transmembrane region" description="Helical" evidence="8">
    <location>
        <begin position="199"/>
        <end position="220"/>
    </location>
</feature>
<protein>
    <submittedName>
        <fullName evidence="11">Putative drug exporter of the RND superfamily</fullName>
    </submittedName>
</protein>
<feature type="transmembrane region" description="Helical" evidence="8">
    <location>
        <begin position="508"/>
        <end position="527"/>
    </location>
</feature>
<evidence type="ECO:0000256" key="2">
    <source>
        <dbReference type="ARBA" id="ARBA00010157"/>
    </source>
</evidence>
<dbReference type="Pfam" id="PF03176">
    <property type="entry name" value="MMPL"/>
    <property type="match status" value="2"/>
</dbReference>
<feature type="compositionally biased region" description="Low complexity" evidence="7">
    <location>
        <begin position="701"/>
        <end position="711"/>
    </location>
</feature>
<feature type="transmembrane region" description="Helical" evidence="8">
    <location>
        <begin position="643"/>
        <end position="667"/>
    </location>
</feature>
<feature type="region of interest" description="Disordered" evidence="7">
    <location>
        <begin position="677"/>
        <end position="717"/>
    </location>
</feature>
<dbReference type="PANTHER" id="PTHR33406:SF6">
    <property type="entry name" value="MEMBRANE PROTEIN YDGH-RELATED"/>
    <property type="match status" value="1"/>
</dbReference>
<feature type="domain" description="SSD" evidence="10">
    <location>
        <begin position="211"/>
        <end position="329"/>
    </location>
</feature>
<keyword evidence="4 8" id="KW-0812">Transmembrane</keyword>
<evidence type="ECO:0000256" key="4">
    <source>
        <dbReference type="ARBA" id="ARBA00022692"/>
    </source>
</evidence>
<evidence type="ECO:0000256" key="9">
    <source>
        <dbReference type="SAM" id="SignalP"/>
    </source>
</evidence>
<evidence type="ECO:0000259" key="10">
    <source>
        <dbReference type="PROSITE" id="PS50156"/>
    </source>
</evidence>
<dbReference type="Proteomes" id="UP000199012">
    <property type="component" value="Unassembled WGS sequence"/>
</dbReference>
<name>A0A1I0Z7V5_9CELL</name>
<evidence type="ECO:0000256" key="5">
    <source>
        <dbReference type="ARBA" id="ARBA00022989"/>
    </source>
</evidence>
<evidence type="ECO:0000256" key="1">
    <source>
        <dbReference type="ARBA" id="ARBA00004651"/>
    </source>
</evidence>
<feature type="transmembrane region" description="Helical" evidence="8">
    <location>
        <begin position="275"/>
        <end position="297"/>
    </location>
</feature>
<keyword evidence="6 8" id="KW-0472">Membrane</keyword>
<dbReference type="STRING" id="988821.SAMN05421867_11021"/>
<comment type="subcellular location">
    <subcellularLocation>
        <location evidence="1">Cell membrane</location>
        <topology evidence="1">Multi-pass membrane protein</topology>
    </subcellularLocation>
</comment>
<dbReference type="PANTHER" id="PTHR33406">
    <property type="entry name" value="MEMBRANE PROTEIN MJ1562-RELATED"/>
    <property type="match status" value="1"/>
</dbReference>
<dbReference type="EMBL" id="FOKA01000010">
    <property type="protein sequence ID" value="SFB21601.1"/>
    <property type="molecule type" value="Genomic_DNA"/>
</dbReference>
<evidence type="ECO:0000256" key="3">
    <source>
        <dbReference type="ARBA" id="ARBA00022475"/>
    </source>
</evidence>
<feature type="transmembrane region" description="Helical" evidence="8">
    <location>
        <begin position="567"/>
        <end position="586"/>
    </location>
</feature>
<evidence type="ECO:0000256" key="8">
    <source>
        <dbReference type="SAM" id="Phobius"/>
    </source>
</evidence>
<dbReference type="GO" id="GO:0005886">
    <property type="term" value="C:plasma membrane"/>
    <property type="evidence" value="ECO:0007669"/>
    <property type="project" value="UniProtKB-SubCell"/>
</dbReference>
<keyword evidence="9" id="KW-0732">Signal</keyword>
<dbReference type="InterPro" id="IPR000731">
    <property type="entry name" value="SSD"/>
</dbReference>
<feature type="transmembrane region" description="Helical" evidence="8">
    <location>
        <begin position="534"/>
        <end position="555"/>
    </location>
</feature>
<gene>
    <name evidence="11" type="ORF">SAMN05421867_11021</name>
</gene>
<accession>A0A1I0Z7V5</accession>
<keyword evidence="12" id="KW-1185">Reference proteome</keyword>
<keyword evidence="5 8" id="KW-1133">Transmembrane helix</keyword>
<evidence type="ECO:0000256" key="7">
    <source>
        <dbReference type="SAM" id="MobiDB-lite"/>
    </source>
</evidence>
<dbReference type="InterPro" id="IPR050545">
    <property type="entry name" value="Mycobact_MmpL"/>
</dbReference>
<proteinExistence type="inferred from homology"/>
<dbReference type="RefSeq" id="WP_090033291.1">
    <property type="nucleotide sequence ID" value="NZ_BONM01000011.1"/>
</dbReference>
<evidence type="ECO:0000256" key="6">
    <source>
        <dbReference type="ARBA" id="ARBA00023136"/>
    </source>
</evidence>
<feature type="chain" id="PRO_5011549077" evidence="9">
    <location>
        <begin position="33"/>
        <end position="717"/>
    </location>
</feature>
<sequence>MDRIVRTIVGRRASLLVVVVATLLAAFGFATGADTGSTSAQYPDAQLPRGAESTSATLRQESLPTADTSAAVVLFTADSGTLTPDDLAAVGERVGALTGVVEGAQASPLIPSEDGSAAIVTLALPATSASTLSEEVAELRATARDGLPDGVTAQLTGPAGIQADLAEVFEGADFRLLGATALVVAVLLVVTYRSPGLWVVPLLTVGITDRLASITAAGVLDAAGLPLDESTTGILSVLVFGAGTDYALLLISRYRDELRREADRFRAMRHALRRTAEAVLASSSTVVLAALALLLSLTPGTRALGLASAVGIVLAAFAGLVVLPALLVLFGRFIFWPLVPRVGDAATTERRTVWSRVGGLVGRRPATLAVATVALLAALSSGALGIRTGLSDADQFTRTPEAISAAERLGESFPAGASDPAIIITTPAQAATVETLAAGVAGVDAVGEAGRTDDLVRLDAVLAAAPGSAEARDTVVALREALADVPATDVGGSDAQSVDERAGAVRDLTVIVPVVLALVLLVLVGLLRSLLAPVLLVATVVGTFVASLGLSWWVFSGLLGQDALDVQVPLLSFLFLVALGVDYNIFLVTRAREEAAHHGTRTGVLRALTATGGVITSAGVLLAAVFAVLGVLPLVVLAQIGTVIGIGVLLDTLLVRTVLVPALAVWLGDRFWWPGRPPRGDHGRHHGSHDGSRDGRREGRSPAVAAAPPVAGLTDRS</sequence>
<feature type="transmembrane region" description="Helical" evidence="8">
    <location>
        <begin position="366"/>
        <end position="386"/>
    </location>
</feature>
<feature type="domain" description="SSD" evidence="10">
    <location>
        <begin position="537"/>
        <end position="665"/>
    </location>
</feature>
<dbReference type="PROSITE" id="PS50156">
    <property type="entry name" value="SSD"/>
    <property type="match status" value="2"/>
</dbReference>
<dbReference type="SUPFAM" id="SSF82866">
    <property type="entry name" value="Multidrug efflux transporter AcrB transmembrane domain"/>
    <property type="match status" value="2"/>
</dbReference>
<comment type="similarity">
    <text evidence="2">Belongs to the resistance-nodulation-cell division (RND) (TC 2.A.6) family. MmpL subfamily.</text>
</comment>
<organism evidence="11 12">
    <name type="scientific">Cellulomonas marina</name>
    <dbReference type="NCBI Taxonomy" id="988821"/>
    <lineage>
        <taxon>Bacteria</taxon>
        <taxon>Bacillati</taxon>
        <taxon>Actinomycetota</taxon>
        <taxon>Actinomycetes</taxon>
        <taxon>Micrococcales</taxon>
        <taxon>Cellulomonadaceae</taxon>
        <taxon>Cellulomonas</taxon>
    </lineage>
</organism>
<dbReference type="AlphaFoldDB" id="A0A1I0Z7V5"/>